<reference evidence="2" key="2">
    <citation type="submission" date="2015-01" db="EMBL/GenBank/DDBJ databases">
        <title>Evolutionary Origins and Diversification of the Mycorrhizal Mutualists.</title>
        <authorList>
            <consortium name="DOE Joint Genome Institute"/>
            <consortium name="Mycorrhizal Genomics Consortium"/>
            <person name="Kohler A."/>
            <person name="Kuo A."/>
            <person name="Nagy L.G."/>
            <person name="Floudas D."/>
            <person name="Copeland A."/>
            <person name="Barry K.W."/>
            <person name="Cichocki N."/>
            <person name="Veneault-Fourrey C."/>
            <person name="LaButti K."/>
            <person name="Lindquist E.A."/>
            <person name="Lipzen A."/>
            <person name="Lundell T."/>
            <person name="Morin E."/>
            <person name="Murat C."/>
            <person name="Riley R."/>
            <person name="Ohm R."/>
            <person name="Sun H."/>
            <person name="Tunlid A."/>
            <person name="Henrissat B."/>
            <person name="Grigoriev I.V."/>
            <person name="Hibbett D.S."/>
            <person name="Martin F."/>
        </authorList>
    </citation>
    <scope>NUCLEOTIDE SEQUENCE [LARGE SCALE GENOMIC DNA]</scope>
    <source>
        <strain evidence="2">LaAM-08-1</strain>
    </source>
</reference>
<dbReference type="AlphaFoldDB" id="A0A0C9X141"/>
<sequence length="123" mass="13277">MDPDPGHSPLIIIAMGHDRPTHTLHLLPEERHRFDAIVSAHPGIGPLRLIVGVPGINGPGESVADISDVLLNADCVSKEKQKIKKTKTQGGDGPSWLCDLLSNGTYYNDMSPDCIYGISTPQR</sequence>
<evidence type="ECO:0000313" key="1">
    <source>
        <dbReference type="EMBL" id="KIJ91296.1"/>
    </source>
</evidence>
<keyword evidence="2" id="KW-1185">Reference proteome</keyword>
<proteinExistence type="predicted"/>
<organism evidence="1 2">
    <name type="scientific">Laccaria amethystina LaAM-08-1</name>
    <dbReference type="NCBI Taxonomy" id="1095629"/>
    <lineage>
        <taxon>Eukaryota</taxon>
        <taxon>Fungi</taxon>
        <taxon>Dikarya</taxon>
        <taxon>Basidiomycota</taxon>
        <taxon>Agaricomycotina</taxon>
        <taxon>Agaricomycetes</taxon>
        <taxon>Agaricomycetidae</taxon>
        <taxon>Agaricales</taxon>
        <taxon>Agaricineae</taxon>
        <taxon>Hydnangiaceae</taxon>
        <taxon>Laccaria</taxon>
    </lineage>
</organism>
<accession>A0A0C9X141</accession>
<dbReference type="Proteomes" id="UP000054477">
    <property type="component" value="Unassembled WGS sequence"/>
</dbReference>
<dbReference type="HOGENOM" id="CLU_2015648_0_0_1"/>
<protein>
    <submittedName>
        <fullName evidence="1">Uncharacterized protein</fullName>
    </submittedName>
</protein>
<evidence type="ECO:0000313" key="2">
    <source>
        <dbReference type="Proteomes" id="UP000054477"/>
    </source>
</evidence>
<name>A0A0C9X141_9AGAR</name>
<gene>
    <name evidence="1" type="ORF">K443DRAFT_14520</name>
</gene>
<dbReference type="OrthoDB" id="2649552at2759"/>
<dbReference type="EMBL" id="KN839027">
    <property type="protein sequence ID" value="KIJ91296.1"/>
    <property type="molecule type" value="Genomic_DNA"/>
</dbReference>
<reference evidence="1 2" key="1">
    <citation type="submission" date="2014-04" db="EMBL/GenBank/DDBJ databases">
        <authorList>
            <consortium name="DOE Joint Genome Institute"/>
            <person name="Kuo A."/>
            <person name="Kohler A."/>
            <person name="Nagy L.G."/>
            <person name="Floudas D."/>
            <person name="Copeland A."/>
            <person name="Barry K.W."/>
            <person name="Cichocki N."/>
            <person name="Veneault-Fourrey C."/>
            <person name="LaButti K."/>
            <person name="Lindquist E.A."/>
            <person name="Lipzen A."/>
            <person name="Lundell T."/>
            <person name="Morin E."/>
            <person name="Murat C."/>
            <person name="Sun H."/>
            <person name="Tunlid A."/>
            <person name="Henrissat B."/>
            <person name="Grigoriev I.V."/>
            <person name="Hibbett D.S."/>
            <person name="Martin F."/>
            <person name="Nordberg H.P."/>
            <person name="Cantor M.N."/>
            <person name="Hua S.X."/>
        </authorList>
    </citation>
    <scope>NUCLEOTIDE SEQUENCE [LARGE SCALE GENOMIC DNA]</scope>
    <source>
        <strain evidence="1 2">LaAM-08-1</strain>
    </source>
</reference>